<dbReference type="EMBL" id="JACHJV010000001">
    <property type="protein sequence ID" value="MBB4921672.1"/>
    <property type="molecule type" value="Genomic_DNA"/>
</dbReference>
<evidence type="ECO:0000313" key="3">
    <source>
        <dbReference type="Proteomes" id="UP000540506"/>
    </source>
</evidence>
<reference evidence="2 3" key="1">
    <citation type="submission" date="2020-08" db="EMBL/GenBank/DDBJ databases">
        <title>Sequencing the genomes of 1000 actinobacteria strains.</title>
        <authorList>
            <person name="Klenk H.-P."/>
        </authorList>
    </citation>
    <scope>NUCLEOTIDE SEQUENCE [LARGE SCALE GENOMIC DNA]</scope>
    <source>
        <strain evidence="2 3">DSM 41654</strain>
    </source>
</reference>
<keyword evidence="3" id="KW-1185">Reference proteome</keyword>
<dbReference type="RefSeq" id="WP_184933965.1">
    <property type="nucleotide sequence ID" value="NZ_JACHJV010000001.1"/>
</dbReference>
<feature type="transmembrane region" description="Helical" evidence="1">
    <location>
        <begin position="129"/>
        <end position="152"/>
    </location>
</feature>
<comment type="caution">
    <text evidence="2">The sequence shown here is derived from an EMBL/GenBank/DDBJ whole genome shotgun (WGS) entry which is preliminary data.</text>
</comment>
<proteinExistence type="predicted"/>
<organism evidence="2 3">
    <name type="scientific">Kitasatospora kifunensis</name>
    <name type="common">Streptomyces kifunensis</name>
    <dbReference type="NCBI Taxonomy" id="58351"/>
    <lineage>
        <taxon>Bacteria</taxon>
        <taxon>Bacillati</taxon>
        <taxon>Actinomycetota</taxon>
        <taxon>Actinomycetes</taxon>
        <taxon>Kitasatosporales</taxon>
        <taxon>Streptomycetaceae</taxon>
        <taxon>Kitasatospora</taxon>
    </lineage>
</organism>
<feature type="transmembrane region" description="Helical" evidence="1">
    <location>
        <begin position="91"/>
        <end position="109"/>
    </location>
</feature>
<dbReference type="Proteomes" id="UP000540506">
    <property type="component" value="Unassembled WGS sequence"/>
</dbReference>
<evidence type="ECO:0000256" key="1">
    <source>
        <dbReference type="SAM" id="Phobius"/>
    </source>
</evidence>
<accession>A0A7W7VSZ9</accession>
<keyword evidence="1" id="KW-0812">Transmembrane</keyword>
<evidence type="ECO:0000313" key="2">
    <source>
        <dbReference type="EMBL" id="MBB4921672.1"/>
    </source>
</evidence>
<keyword evidence="1" id="KW-1133">Transmembrane helix</keyword>
<protein>
    <submittedName>
        <fullName evidence="2">Uncharacterized protein</fullName>
    </submittedName>
</protein>
<dbReference type="AlphaFoldDB" id="A0A7W7VSZ9"/>
<keyword evidence="1" id="KW-0472">Membrane</keyword>
<gene>
    <name evidence="2" type="ORF">FHR34_000665</name>
</gene>
<name>A0A7W7VSZ9_KITKI</name>
<sequence length="173" mass="18246">MSTTEYCIQIALILLVLRQLRGGKLDLAGLVLPVVLVGVTAVLYLRPFPTAGGDLTLEIVLGGLGVLLGTLAGLATRVWRTREGVFAKAGLAAAVLWVGGIGARIAFVLCSEHTGFGDQVTRFSIDQHITGQQAWVCAFVLMALGEAVARLVTIRVRAVLARTESRPLAARAA</sequence>
<feature type="transmembrane region" description="Helical" evidence="1">
    <location>
        <begin position="27"/>
        <end position="47"/>
    </location>
</feature>
<feature type="transmembrane region" description="Helical" evidence="1">
    <location>
        <begin position="59"/>
        <end position="79"/>
    </location>
</feature>